<dbReference type="InterPro" id="IPR001680">
    <property type="entry name" value="WD40_rpt"/>
</dbReference>
<name>A0A7H9HM98_9SACH</name>
<keyword evidence="1" id="KW-0853">WD repeat</keyword>
<dbReference type="Gene3D" id="2.130.10.10">
    <property type="entry name" value="YVTN repeat-like/Quinoprotein amine dehydrogenase"/>
    <property type="match status" value="1"/>
</dbReference>
<evidence type="ECO:0008006" key="6">
    <source>
        <dbReference type="Google" id="ProtNLM"/>
    </source>
</evidence>
<evidence type="ECO:0000256" key="1">
    <source>
        <dbReference type="ARBA" id="ARBA00022574"/>
    </source>
</evidence>
<evidence type="ECO:0000256" key="3">
    <source>
        <dbReference type="ARBA" id="ARBA00025740"/>
    </source>
</evidence>
<dbReference type="AlphaFoldDB" id="A0A7H9HM98"/>
<dbReference type="OrthoDB" id="1667587at2759"/>
<dbReference type="InterPro" id="IPR015943">
    <property type="entry name" value="WD40/YVTN_repeat-like_dom_sf"/>
</dbReference>
<gene>
    <name evidence="4" type="ORF">HG537_0A01240</name>
</gene>
<organism evidence="4 5">
    <name type="scientific">Torulaspora globosa</name>
    <dbReference type="NCBI Taxonomy" id="48254"/>
    <lineage>
        <taxon>Eukaryota</taxon>
        <taxon>Fungi</taxon>
        <taxon>Dikarya</taxon>
        <taxon>Ascomycota</taxon>
        <taxon>Saccharomycotina</taxon>
        <taxon>Saccharomycetes</taxon>
        <taxon>Saccharomycetales</taxon>
        <taxon>Saccharomycetaceae</taxon>
        <taxon>Torulaspora</taxon>
    </lineage>
</organism>
<evidence type="ECO:0000256" key="2">
    <source>
        <dbReference type="ARBA" id="ARBA00022737"/>
    </source>
</evidence>
<dbReference type="InterPro" id="IPR048720">
    <property type="entry name" value="PROPPIN"/>
</dbReference>
<comment type="similarity">
    <text evidence="3">Belongs to the WD repeat PROPPIN family.</text>
</comment>
<keyword evidence="5" id="KW-1185">Reference proteome</keyword>
<evidence type="ECO:0000313" key="4">
    <source>
        <dbReference type="EMBL" id="QLQ77877.1"/>
    </source>
</evidence>
<proteinExistence type="inferred from homology"/>
<dbReference type="SUPFAM" id="SSF50978">
    <property type="entry name" value="WD40 repeat-like"/>
    <property type="match status" value="1"/>
</dbReference>
<dbReference type="Pfam" id="PF21032">
    <property type="entry name" value="PROPPIN"/>
    <property type="match status" value="1"/>
</dbReference>
<evidence type="ECO:0000313" key="5">
    <source>
        <dbReference type="Proteomes" id="UP000510647"/>
    </source>
</evidence>
<dbReference type="GO" id="GO:0005737">
    <property type="term" value="C:cytoplasm"/>
    <property type="evidence" value="ECO:0007669"/>
    <property type="project" value="UniProtKB-ARBA"/>
</dbReference>
<reference evidence="4 5" key="1">
    <citation type="submission" date="2020-06" db="EMBL/GenBank/DDBJ databases">
        <title>The yeast mating-type switching endonuclease HO is a domesticated member of an unorthodox homing genetic element family.</title>
        <authorList>
            <person name="Coughlan A.Y."/>
            <person name="Lombardi L."/>
            <person name="Braun-Galleani S."/>
            <person name="Martos A.R."/>
            <person name="Galeote V."/>
            <person name="Bigey F."/>
            <person name="Dequin S."/>
            <person name="Byrne K.P."/>
            <person name="Wolfe K.H."/>
        </authorList>
    </citation>
    <scope>NUCLEOTIDE SEQUENCE [LARGE SCALE GENOMIC DNA]</scope>
    <source>
        <strain evidence="4 5">CBS2947</strain>
    </source>
</reference>
<dbReference type="EMBL" id="CP059267">
    <property type="protein sequence ID" value="QLQ77877.1"/>
    <property type="molecule type" value="Genomic_DNA"/>
</dbReference>
<sequence length="469" mass="53128">MRTSDGVYGRVGWLMNVRKAILEGSMERPSRFLQVAFNQDDSCFSGATEDGFVIYNTDPLACKLVRRFQPAEEGVMSGAGTGIGYTRMLYRTNYTALVGGGKRPRYPLNKLVIWEDLQQRESVVLKFMSPIKQVFLSRVHIIVVLESSVEVFQFQSTPKRICPSLEIYPHGTVDFVVSQARYRRESQGSVGKNRVVHNGVANDGSSTNGGVNGIIAFPSARSVGQVHIADLSRLKHNDQNPEGTQLLPTSIIKAHKTPIRFLRLNHQGTMIATCSVQGTLIRLFSTHNGSLIKEFRRGSDKADIYEMAFSPKGTKLAVVSDKQTLHIFQISLSKENNGGDEHTRNKTHALRKYVPTSWKPRYLDSVWSMCSVHLRNPMLRDNDGDARLQRDRCKIGWCKYAESESGNDSDEEDSLVLVWRKTGIWEKYVILEREPQQTSKHIYSAQETLRNETTSPAQWELVRESWREL</sequence>
<accession>A0A7H9HM98</accession>
<dbReference type="InterPro" id="IPR036322">
    <property type="entry name" value="WD40_repeat_dom_sf"/>
</dbReference>
<dbReference type="Proteomes" id="UP000510647">
    <property type="component" value="Chromosome 1"/>
</dbReference>
<protein>
    <recommendedName>
        <fullName evidence="6">WD40 repeat-like protein</fullName>
    </recommendedName>
</protein>
<dbReference type="PANTHER" id="PTHR11227">
    <property type="entry name" value="WD-REPEAT PROTEIN INTERACTING WITH PHOSPHOINOSIDES WIPI -RELATED"/>
    <property type="match status" value="1"/>
</dbReference>
<keyword evidence="2" id="KW-0677">Repeat</keyword>
<dbReference type="SMART" id="SM00320">
    <property type="entry name" value="WD40"/>
    <property type="match status" value="2"/>
</dbReference>